<dbReference type="PANTHER" id="PTHR48229">
    <property type="entry name" value="CAIB/BAIF FAMILY ENZYME (AFU_ORTHOLOGUE AFUA_1G05360)-RELATED"/>
    <property type="match status" value="1"/>
</dbReference>
<dbReference type="AlphaFoldDB" id="A0A517R884"/>
<reference evidence="1 2" key="1">
    <citation type="submission" date="2019-02" db="EMBL/GenBank/DDBJ databases">
        <title>Deep-cultivation of Planctomycetes and their phenomic and genomic characterization uncovers novel biology.</title>
        <authorList>
            <person name="Wiegand S."/>
            <person name="Jogler M."/>
            <person name="Boedeker C."/>
            <person name="Pinto D."/>
            <person name="Vollmers J."/>
            <person name="Rivas-Marin E."/>
            <person name="Kohn T."/>
            <person name="Peeters S.H."/>
            <person name="Heuer A."/>
            <person name="Rast P."/>
            <person name="Oberbeckmann S."/>
            <person name="Bunk B."/>
            <person name="Jeske O."/>
            <person name="Meyerdierks A."/>
            <person name="Storesund J.E."/>
            <person name="Kallscheuer N."/>
            <person name="Luecker S."/>
            <person name="Lage O.M."/>
            <person name="Pohl T."/>
            <person name="Merkel B.J."/>
            <person name="Hornburger P."/>
            <person name="Mueller R.-W."/>
            <person name="Bruemmer F."/>
            <person name="Labrenz M."/>
            <person name="Spormann A.M."/>
            <person name="Op den Camp H."/>
            <person name="Overmann J."/>
            <person name="Amann R."/>
            <person name="Jetten M.S.M."/>
            <person name="Mascher T."/>
            <person name="Medema M.H."/>
            <person name="Devos D.P."/>
            <person name="Kaster A.-K."/>
            <person name="Ovreas L."/>
            <person name="Rohde M."/>
            <person name="Galperin M.Y."/>
            <person name="Jogler C."/>
        </authorList>
    </citation>
    <scope>NUCLEOTIDE SEQUENCE [LARGE SCALE GENOMIC DNA]</scope>
    <source>
        <strain evidence="1 2">Pan241w</strain>
    </source>
</reference>
<organism evidence="1 2">
    <name type="scientific">Gimesia alba</name>
    <dbReference type="NCBI Taxonomy" id="2527973"/>
    <lineage>
        <taxon>Bacteria</taxon>
        <taxon>Pseudomonadati</taxon>
        <taxon>Planctomycetota</taxon>
        <taxon>Planctomycetia</taxon>
        <taxon>Planctomycetales</taxon>
        <taxon>Planctomycetaceae</taxon>
        <taxon>Gimesia</taxon>
    </lineage>
</organism>
<dbReference type="SUPFAM" id="SSF89796">
    <property type="entry name" value="CoA-transferase family III (CaiB/BaiF)"/>
    <property type="match status" value="2"/>
</dbReference>
<dbReference type="EMBL" id="CP036269">
    <property type="protein sequence ID" value="QDT40078.1"/>
    <property type="molecule type" value="Genomic_DNA"/>
</dbReference>
<proteinExistence type="predicted"/>
<dbReference type="InterPro" id="IPR023606">
    <property type="entry name" value="CoA-Trfase_III_dom_1_sf"/>
</dbReference>
<dbReference type="Pfam" id="PF02515">
    <property type="entry name" value="CoA_transf_3"/>
    <property type="match status" value="1"/>
</dbReference>
<keyword evidence="2" id="KW-1185">Reference proteome</keyword>
<dbReference type="PANTHER" id="PTHR48229:SF1">
    <property type="entry name" value="ALPHA METHYLACYL-COA RACEMASE-RELATED"/>
    <property type="match status" value="1"/>
</dbReference>
<gene>
    <name evidence="1" type="primary">fldA</name>
    <name evidence="1" type="ORF">Pan241w_01310</name>
</gene>
<dbReference type="GO" id="GO:0043785">
    <property type="term" value="F:cinnamoyl-CoA:phenyllactate CoA-transferase activity"/>
    <property type="evidence" value="ECO:0007669"/>
    <property type="project" value="UniProtKB-EC"/>
</dbReference>
<dbReference type="EC" id="2.8.3.17" evidence="1"/>
<dbReference type="KEGG" id="gaz:Pan241w_01310"/>
<evidence type="ECO:0000313" key="1">
    <source>
        <dbReference type="EMBL" id="QDT40078.1"/>
    </source>
</evidence>
<dbReference type="Gene3D" id="3.40.50.10540">
    <property type="entry name" value="Crotonobetainyl-coa:carnitine coa-transferase, domain 1"/>
    <property type="match status" value="1"/>
</dbReference>
<name>A0A517R884_9PLAN</name>
<dbReference type="Proteomes" id="UP000317171">
    <property type="component" value="Chromosome"/>
</dbReference>
<dbReference type="OrthoDB" id="9797653at2"/>
<protein>
    <submittedName>
        <fullName evidence="1">E-cinnamoyl-CoA:R-phenyllactate CoA transferase</fullName>
        <ecNumber evidence="1">2.8.3.17</ecNumber>
    </submittedName>
</protein>
<sequence length="496" mass="54846">MQGTATQQQIFEEITAPLGVTFDSESPVEIIQQPGYIDSPVATHDFATAALAALGKATATIGQMRGLGSQAMRIDRRHAGLVLNSVAYHFQEGWQLDISPVHTPVNNFFTTKDSRHVMYNGAYTHLREGILQFLNCVGEREAIADATSHYAAQDLEDQLSALGLCTTIVRDQQEWLDHPQGKAIAAAPVIELTKMADGPPEPFSKDVSRPLEQIRVLEFARVLAGPTIGRSLAEQGADVIHGRHPYLDHIFPFEVETGWGKKSAYLDYQSERDRSLIFHLLESADVFIDGLRHGAMARAGFSVEELTRRKKNLIIVQLDCYGFQGPWAERRGWEQLAQSCTGLAKIHSANQPQLSLIPAYFNDYGTGLLGALGATAALIRRATEGGSWLVRVALTKTAMLATRYHNNIEEPVPITQEDLENYLVDQESRLGLLTRVAPAIQFERTPSFSARAGTAPGSDTLNLCWDSEPSPPQQLPHRPTEIFPQHQVHWKANQTL</sequence>
<keyword evidence="1" id="KW-0808">Transferase</keyword>
<evidence type="ECO:0000313" key="2">
    <source>
        <dbReference type="Proteomes" id="UP000317171"/>
    </source>
</evidence>
<accession>A0A517R884</accession>
<dbReference type="InterPro" id="IPR003673">
    <property type="entry name" value="CoA-Trfase_fam_III"/>
</dbReference>
<dbReference type="InterPro" id="IPR052985">
    <property type="entry name" value="CoA-trans_III_biosynth/detox"/>
</dbReference>
<dbReference type="RefSeq" id="WP_145209425.1">
    <property type="nucleotide sequence ID" value="NZ_CP036269.1"/>
</dbReference>